<proteinExistence type="predicted"/>
<dbReference type="Proteomes" id="UP000469559">
    <property type="component" value="Unassembled WGS sequence"/>
</dbReference>
<feature type="compositionally biased region" description="Acidic residues" evidence="1">
    <location>
        <begin position="792"/>
        <end position="859"/>
    </location>
</feature>
<feature type="region of interest" description="Disordered" evidence="1">
    <location>
        <begin position="45"/>
        <end position="202"/>
    </location>
</feature>
<dbReference type="OrthoDB" id="10249045at2759"/>
<reference evidence="2 3" key="1">
    <citation type="submission" date="2018-05" db="EMBL/GenBank/DDBJ databases">
        <title>Whole genome sequencing for identification of molecular markers to develop diagnostic detection tools for the regulated plant pathogen Lachnellula willkommii.</title>
        <authorList>
            <person name="Giroux E."/>
            <person name="Bilodeau G."/>
        </authorList>
    </citation>
    <scope>NUCLEOTIDE SEQUENCE [LARGE SCALE GENOMIC DNA]</scope>
    <source>
        <strain evidence="2 3">CBS 203.66</strain>
    </source>
</reference>
<dbReference type="GO" id="GO:0000964">
    <property type="term" value="P:mitochondrial RNA 5'-end processing"/>
    <property type="evidence" value="ECO:0007669"/>
    <property type="project" value="TreeGrafter"/>
</dbReference>
<dbReference type="PANTHER" id="PTHR31014:SF0">
    <property type="entry name" value="MITOCHONDRIAL TRANSLATION SYSTEM COMPONENT PET127-RELATED"/>
    <property type="match status" value="1"/>
</dbReference>
<dbReference type="EMBL" id="QGMF01000068">
    <property type="protein sequence ID" value="TVY20140.1"/>
    <property type="molecule type" value="Genomic_DNA"/>
</dbReference>
<evidence type="ECO:0000313" key="2">
    <source>
        <dbReference type="EMBL" id="TVY20140.1"/>
    </source>
</evidence>
<organism evidence="2 3">
    <name type="scientific">Lachnellula arida</name>
    <dbReference type="NCBI Taxonomy" id="1316785"/>
    <lineage>
        <taxon>Eukaryota</taxon>
        <taxon>Fungi</taxon>
        <taxon>Dikarya</taxon>
        <taxon>Ascomycota</taxon>
        <taxon>Pezizomycotina</taxon>
        <taxon>Leotiomycetes</taxon>
        <taxon>Helotiales</taxon>
        <taxon>Lachnaceae</taxon>
        <taxon>Lachnellula</taxon>
    </lineage>
</organism>
<comment type="caution">
    <text evidence="2">The sequence shown here is derived from an EMBL/GenBank/DDBJ whole genome shotgun (WGS) entry which is preliminary data.</text>
</comment>
<feature type="compositionally biased region" description="Basic and acidic residues" evidence="1">
    <location>
        <begin position="101"/>
        <end position="110"/>
    </location>
</feature>
<sequence>MFASLSRGGSRAGNPYICSSCLSSLLVHLDPQFAHLPATRVVPTASFSSTSHNGKPKGKKDSGEDSKESAMVKKEKKLELAAQNLLKKQSKLKSLKSATKKTPDTTEGSKTKGASGASGKRATKSSKAAKVEKKKSKQTGQEKKAGGGDDVELAEAKATRPTEPTKPVSKRKKASVDKVQKLEVKGRKKGSGRKAQKSDTAAQINTHISTHGGDAARNALVQAIQGRGQTASKNEQAELLKKLRKSVTSKLPRKRQALFTRSIMKPLSIREVMNGAVAKVRKTKAGKGSAIRMVTAGRPATVTQVRKLLTGHEIETINASSLELVPVQQKELEVPSLSYGLERVLFNPGVYQLQDPRSRVFNFDPYLQTIMPVTEFDFTLLKKFITSSKDKTLLSTAAAEKKKYTGSTSSMTSTLSHFHYLLSQWRPINAGVLSKSFPVDFNTFTALHRAPTAMFMRYNDGVYAIDADKEYDTANVLSMLGQSMEKFLTLTTEEYEQYRKHSTDPPSEEERSKSEAYHYTTMGDFLMRSQLDAHDPRVPGTGMFDLKTRAVVSIRMDIEKYEHGSGYEILGRHGEYESYEREYYDMIRSAFLKYSLQVRMGRMDGIFVAFHNIQRIFGFQYISLPEMDYALHGANDVTTGDAEFKLSLSLLNRVLDRATARFPEKSLRLFFETRPQTKSGAAPYMYIFAEPVDEETIEEIQSTNKAKIEDFEKRVLGLHREESEEEKKEQWESLQANVQASIKNDEIDPGEVDAVSNGSEQEGVDPLASDIESEDVDEVQELDKETQHNDLEEKESELEGVESEEIIDEEVTTPDQENEVEEESSTIEGQEEETLGDEESGKEEDIIDENASEESEELVSTEKLDPELVENEDLVISEPTEEDITTSTNSPSPNPEEDALVEDMMAVTNGGKPILAMYLTIRNKVNGEFVVRPNKLKPEDEWKVEYALAEIPDAEKARTLLEASQSRRQFALNRNEEKSKSAWNNEYIKKLRMLSEKGRLYRKEVDEKESMVPKKVLDEGMILSKGSAEFWGKDGKKQG</sequence>
<dbReference type="Pfam" id="PF08634">
    <property type="entry name" value="Pet127"/>
    <property type="match status" value="1"/>
</dbReference>
<accession>A0A8T9BJ58</accession>
<evidence type="ECO:0000313" key="3">
    <source>
        <dbReference type="Proteomes" id="UP000469559"/>
    </source>
</evidence>
<feature type="region of interest" description="Disordered" evidence="1">
    <location>
        <begin position="742"/>
        <end position="899"/>
    </location>
</feature>
<keyword evidence="3" id="KW-1185">Reference proteome</keyword>
<feature type="compositionally biased region" description="Acidic residues" evidence="1">
    <location>
        <begin position="867"/>
        <end position="884"/>
    </location>
</feature>
<feature type="compositionally biased region" description="Basic and acidic residues" evidence="1">
    <location>
        <begin position="174"/>
        <end position="185"/>
    </location>
</feature>
<protein>
    <submittedName>
        <fullName evidence="2">Mitochondrial mRNA degradation protein</fullName>
    </submittedName>
</protein>
<dbReference type="GO" id="GO:0005740">
    <property type="term" value="C:mitochondrial envelope"/>
    <property type="evidence" value="ECO:0007669"/>
    <property type="project" value="TreeGrafter"/>
</dbReference>
<feature type="compositionally biased region" description="Basic and acidic residues" evidence="1">
    <location>
        <begin position="781"/>
        <end position="791"/>
    </location>
</feature>
<dbReference type="AlphaFoldDB" id="A0A8T9BJ58"/>
<gene>
    <name evidence="2" type="primary">pet127</name>
    <name evidence="2" type="ORF">LARI1_G001436</name>
</gene>
<name>A0A8T9BJ58_9HELO</name>
<evidence type="ECO:0000256" key="1">
    <source>
        <dbReference type="SAM" id="MobiDB-lite"/>
    </source>
</evidence>
<feature type="compositionally biased region" description="Low complexity" evidence="1">
    <location>
        <begin position="111"/>
        <end position="128"/>
    </location>
</feature>
<feature type="compositionally biased region" description="Acidic residues" evidence="1">
    <location>
        <begin position="771"/>
        <end position="780"/>
    </location>
</feature>
<feature type="compositionally biased region" description="Basic residues" evidence="1">
    <location>
        <begin position="186"/>
        <end position="195"/>
    </location>
</feature>
<dbReference type="InterPro" id="IPR013943">
    <property type="entry name" value="Pet127"/>
</dbReference>
<dbReference type="PANTHER" id="PTHR31014">
    <property type="entry name" value="MITOCHONDRIAL TRANSLATION SYSTEM COMPONENT PET127-RELATED"/>
    <property type="match status" value="1"/>
</dbReference>
<feature type="compositionally biased region" description="Basic and acidic residues" evidence="1">
    <location>
        <begin position="59"/>
        <end position="79"/>
    </location>
</feature>